<evidence type="ECO:0000313" key="4">
    <source>
        <dbReference type="Proteomes" id="UP000287394"/>
    </source>
</evidence>
<feature type="chain" id="PRO_5043893329" evidence="2">
    <location>
        <begin position="30"/>
        <end position="832"/>
    </location>
</feature>
<evidence type="ECO:0000313" key="3">
    <source>
        <dbReference type="EMBL" id="BDI33635.1"/>
    </source>
</evidence>
<dbReference type="EMBL" id="AP025739">
    <property type="protein sequence ID" value="BDI33635.1"/>
    <property type="molecule type" value="Genomic_DNA"/>
</dbReference>
<dbReference type="OrthoDB" id="780865at2"/>
<reference evidence="3 4" key="1">
    <citation type="journal article" date="2019" name="Int. J. Syst. Evol. Microbiol.">
        <title>Capsulimonas corticalis gen. nov., sp. nov., an aerobic capsulated bacterium, of a novel bacterial order, Capsulimonadales ord. nov., of the class Armatimonadia of the phylum Armatimonadetes.</title>
        <authorList>
            <person name="Li J."/>
            <person name="Kudo C."/>
            <person name="Tonouchi A."/>
        </authorList>
    </citation>
    <scope>NUCLEOTIDE SEQUENCE [LARGE SCALE GENOMIC DNA]</scope>
    <source>
        <strain evidence="3 4">AX-7</strain>
    </source>
</reference>
<organism evidence="3 4">
    <name type="scientific">Capsulimonas corticalis</name>
    <dbReference type="NCBI Taxonomy" id="2219043"/>
    <lineage>
        <taxon>Bacteria</taxon>
        <taxon>Bacillati</taxon>
        <taxon>Armatimonadota</taxon>
        <taxon>Armatimonadia</taxon>
        <taxon>Capsulimonadales</taxon>
        <taxon>Capsulimonadaceae</taxon>
        <taxon>Capsulimonas</taxon>
    </lineage>
</organism>
<dbReference type="KEGG" id="ccot:CCAX7_56860"/>
<feature type="region of interest" description="Disordered" evidence="1">
    <location>
        <begin position="76"/>
        <end position="102"/>
    </location>
</feature>
<proteinExistence type="predicted"/>
<gene>
    <name evidence="3" type="ORF">CCAX7_56860</name>
</gene>
<keyword evidence="4" id="KW-1185">Reference proteome</keyword>
<protein>
    <submittedName>
        <fullName evidence="3">Uncharacterized protein</fullName>
    </submittedName>
</protein>
<feature type="compositionally biased region" description="Polar residues" evidence="1">
    <location>
        <begin position="79"/>
        <end position="93"/>
    </location>
</feature>
<feature type="signal peptide" evidence="2">
    <location>
        <begin position="1"/>
        <end position="29"/>
    </location>
</feature>
<dbReference type="Proteomes" id="UP000287394">
    <property type="component" value="Chromosome"/>
</dbReference>
<dbReference type="AlphaFoldDB" id="A0A402D0D3"/>
<sequence length="832" mass="90464">MNSSRPRTLWRGIAAAVSLAALCAPGVHADSGVPPGTPPDIAAIMRKVQRGGQPTGADIAKLQAWSQKLIENVNGPVKNGSQFRPSTRTTPGSQAAAKAGEQEGIPCTVRVSVNYSGRGHDSSEDFQATYTARAMLYPRLNGTGDYWATMMNPDAQVSSFRFEPLAADSGAAIARAGGGSYHKHTTGVHGSYSESTGTYTQAAFSMQLVTTGKGDRLYPSGGVGGAGVGTTTMHDRQSTNTVKDSGVGTSLSLPFVSENAKLGPGTSTPMPMMTLSYQALVAAIRSGGTATVTGSEGFSNFSLGGLNYGGQSSISITLRPKPMEILIEPVNKRLYEAWEPLPDTDDAHASALNTDAPTTDFFPSPAPLAFHVVMHDDSKAPVAPSANGLTRPNTQIGGLIDIYLHEVSEQLGICMNYPTDARTKKGLFFPHTQPAGITWVDEQHVKTTSATALDATVNVCARDTGAYGKIDAKCELLGLDSKSVRNTDTYLAIPLDDDNNNIADQYEKDNGIYDRRLAANWDEEDKPANWRSNGDGLTLYEEYRGFLIDDPNHKEVFQRLDQKKRKLFVYLNGPDHDIYRQGAELFKNASGLDVYYLHDPKRMKPMAQAMHPRWMNFNKTPYSDYDQAAVWIDDYDDNKTAYTKPMPGIDEVAPQCPVTTDAINISRPKNTEEVFNWTGRFPPRQPANAPTPRIKAACIAMGIDFASIGDTITARNPELVNQLMVFSVAHELGHATGARHHAVDSYVLFLNSHPNTGPKGDPTPAEAAAAETEMAECYSSGDHNCLMRYWNYDNDLSELVSFYAGRWHLTTASTGNPWTFCPDDLMYMHLKK</sequence>
<name>A0A402D0D3_9BACT</name>
<keyword evidence="2" id="KW-0732">Signal</keyword>
<dbReference type="RefSeq" id="WP_119323034.1">
    <property type="nucleotide sequence ID" value="NZ_AP025739.1"/>
</dbReference>
<accession>A0A402D0D3</accession>
<evidence type="ECO:0000256" key="1">
    <source>
        <dbReference type="SAM" id="MobiDB-lite"/>
    </source>
</evidence>
<evidence type="ECO:0000256" key="2">
    <source>
        <dbReference type="SAM" id="SignalP"/>
    </source>
</evidence>